<protein>
    <submittedName>
        <fullName evidence="1">Uncharacterized protein</fullName>
    </submittedName>
</protein>
<gene>
    <name evidence="1" type="ORF">RWE15_08260</name>
</gene>
<reference evidence="1 2" key="1">
    <citation type="submission" date="2023-10" db="EMBL/GenBank/DDBJ databases">
        <title>Virgibacillus halophilus 5B73C genome.</title>
        <authorList>
            <person name="Miliotis G."/>
            <person name="Sengupta P."/>
            <person name="Hameed A."/>
            <person name="Chuvochina M."/>
            <person name="Mcdonagh F."/>
            <person name="Simpson A.C."/>
            <person name="Singh N.K."/>
            <person name="Rekha P.D."/>
            <person name="Raman K."/>
            <person name="Hugenholtz P."/>
            <person name="Venkateswaran K."/>
        </authorList>
    </citation>
    <scope>NUCLEOTIDE SEQUENCE [LARGE SCALE GENOMIC DNA]</scope>
    <source>
        <strain evidence="1 2">5B73C</strain>
    </source>
</reference>
<keyword evidence="2" id="KW-1185">Reference proteome</keyword>
<evidence type="ECO:0000313" key="2">
    <source>
        <dbReference type="Proteomes" id="UP001281447"/>
    </source>
</evidence>
<dbReference type="RefSeq" id="WP_390354694.1">
    <property type="nucleotide sequence ID" value="NZ_JBHUIZ010000005.1"/>
</dbReference>
<dbReference type="EMBL" id="JAWDIP010000003">
    <property type="protein sequence ID" value="MDY0394439.1"/>
    <property type="molecule type" value="Genomic_DNA"/>
</dbReference>
<organism evidence="1 2">
    <name type="scientific">Tigheibacillus halophilus</name>
    <dbReference type="NCBI Taxonomy" id="361280"/>
    <lineage>
        <taxon>Bacteria</taxon>
        <taxon>Bacillati</taxon>
        <taxon>Bacillota</taxon>
        <taxon>Bacilli</taxon>
        <taxon>Bacillales</taxon>
        <taxon>Bacillaceae</taxon>
        <taxon>Tigheibacillus</taxon>
    </lineage>
</organism>
<dbReference type="Proteomes" id="UP001281447">
    <property type="component" value="Unassembled WGS sequence"/>
</dbReference>
<name>A0ABU5C533_9BACI</name>
<evidence type="ECO:0000313" key="1">
    <source>
        <dbReference type="EMBL" id="MDY0394439.1"/>
    </source>
</evidence>
<comment type="caution">
    <text evidence="1">The sequence shown here is derived from an EMBL/GenBank/DDBJ whole genome shotgun (WGS) entry which is preliminary data.</text>
</comment>
<proteinExistence type="predicted"/>
<sequence>MSLKAVLPYFEVIREVKSVEQIDTEEERLLKLYKDKVTSKHHTFLLHEVMDMTFRKFGKAGLLYVYTNSGIFTFKLKIKPDEFLKTYRKLSGKP</sequence>
<accession>A0ABU5C533</accession>